<gene>
    <name evidence="6" type="ORF">DTER00134_LOCUS5038</name>
</gene>
<evidence type="ECO:0000313" key="6">
    <source>
        <dbReference type="EMBL" id="CAE0489967.1"/>
    </source>
</evidence>
<reference evidence="6" key="1">
    <citation type="submission" date="2021-01" db="EMBL/GenBank/DDBJ databases">
        <authorList>
            <person name="Corre E."/>
            <person name="Pelletier E."/>
            <person name="Niang G."/>
            <person name="Scheremetjew M."/>
            <person name="Finn R."/>
            <person name="Kale V."/>
            <person name="Holt S."/>
            <person name="Cochrane G."/>
            <person name="Meng A."/>
            <person name="Brown T."/>
            <person name="Cohen L."/>
        </authorList>
    </citation>
    <scope>NUCLEOTIDE SEQUENCE</scope>
    <source>
        <strain evidence="6">CCMP1320</strain>
    </source>
</reference>
<evidence type="ECO:0000256" key="2">
    <source>
        <dbReference type="ARBA" id="ARBA00022473"/>
    </source>
</evidence>
<dbReference type="GO" id="GO:0005634">
    <property type="term" value="C:nucleus"/>
    <property type="evidence" value="ECO:0007669"/>
    <property type="project" value="UniProtKB-SubCell"/>
</dbReference>
<dbReference type="EMBL" id="HBIP01009178">
    <property type="protein sequence ID" value="CAE0489967.1"/>
    <property type="molecule type" value="Transcribed_RNA"/>
</dbReference>
<accession>A0A7S3VJQ5</accession>
<dbReference type="GO" id="GO:0033260">
    <property type="term" value="P:nuclear DNA replication"/>
    <property type="evidence" value="ECO:0007669"/>
    <property type="project" value="TreeGrafter"/>
</dbReference>
<dbReference type="PANTHER" id="PTHR12972">
    <property type="entry name" value="DOWNSTREAM NEIGHBOR OF SON"/>
    <property type="match status" value="1"/>
</dbReference>
<feature type="region of interest" description="Disordered" evidence="5">
    <location>
        <begin position="111"/>
        <end position="134"/>
    </location>
</feature>
<sequence length="702" mass="76423">MGTAEARRPLRSIQSAHIHCNPITSNFPLVKEKDYTSGNSAQKAKRPGELKEGTCMEPVKRAKHEPSLLAVDELLGRPSQSAQAPMPVQQGQKTDFAAAFNTVLRPPMPPAAPMQAPSHASAAARVPGPGPSTYAGNTGALTTFQDIAFQGVNLGANSNPEGMDAAKLRLLSTNFSSEAAAAASAAAAGGTSFPAAAGAAAGGVPPFGQQQQLELSHSVSLQPSTSGRPGLTPSGLAQLQIHPHDFQVPCEQQCVPYDWALKRMWRLSSPCRFPFVDPAGSRGRGGLEHDWSQLNVKERWARALLSWRFPDAPLDADAILTLSTGRSGASRALTQRLDSWRNAFSSAYLAVRHRQSSGLYVIYPEIPRGSSSTSFAPQSASSTVDSSCSTVILFTPGGTRSHAQPQAMVSQSTSLMRNKMVAGGLRFSMPLARPKTNTQGQQLYEEDADVDLDAEDHHPPSFNHIKARSHLGMSQQQQQQQQVTDKEQLQQQPQLEPRQQQLQQQQQPKRQLSGTGASTQQQQQTCNGSPASGSPASESTQAQQQQQQQQKQQQKQQQRQQRKQPQQQRQQKLQVVRQFPGRLNPHVAQQQQQQPTTPTRSRPAAAVTTKEDTPLRQKIHELMAIVPGHRGTVGAVVEELMLEPPYASQDQAALKRRVAAIMSSGAEFVSSSAYQSRSNKRYEYEFQQQNALGVSIRGRKVR</sequence>
<evidence type="ECO:0000256" key="1">
    <source>
        <dbReference type="ARBA" id="ARBA00004123"/>
    </source>
</evidence>
<proteinExistence type="inferred from homology"/>
<dbReference type="InterPro" id="IPR024861">
    <property type="entry name" value="Donson"/>
</dbReference>
<evidence type="ECO:0000256" key="5">
    <source>
        <dbReference type="SAM" id="MobiDB-lite"/>
    </source>
</evidence>
<evidence type="ECO:0000256" key="4">
    <source>
        <dbReference type="ARBA" id="ARBA00025806"/>
    </source>
</evidence>
<evidence type="ECO:0000256" key="3">
    <source>
        <dbReference type="ARBA" id="ARBA00023242"/>
    </source>
</evidence>
<keyword evidence="2" id="KW-0217">Developmental protein</keyword>
<feature type="compositionally biased region" description="Low complexity" evidence="5">
    <location>
        <begin position="113"/>
        <end position="127"/>
    </location>
</feature>
<feature type="compositionally biased region" description="Low complexity" evidence="5">
    <location>
        <begin position="475"/>
        <end position="578"/>
    </location>
</feature>
<keyword evidence="3" id="KW-0539">Nucleus</keyword>
<protein>
    <submittedName>
        <fullName evidence="6">Uncharacterized protein</fullName>
    </submittedName>
</protein>
<comment type="similarity">
    <text evidence="4">Belongs to the DONSON family.</text>
</comment>
<organism evidence="6">
    <name type="scientific">Dunaliella tertiolecta</name>
    <name type="common">Green alga</name>
    <dbReference type="NCBI Taxonomy" id="3047"/>
    <lineage>
        <taxon>Eukaryota</taxon>
        <taxon>Viridiplantae</taxon>
        <taxon>Chlorophyta</taxon>
        <taxon>core chlorophytes</taxon>
        <taxon>Chlorophyceae</taxon>
        <taxon>CS clade</taxon>
        <taxon>Chlamydomonadales</taxon>
        <taxon>Dunaliellaceae</taxon>
        <taxon>Dunaliella</taxon>
    </lineage>
</organism>
<name>A0A7S3VJQ5_DUNTE</name>
<dbReference type="PANTHER" id="PTHR12972:SF0">
    <property type="entry name" value="PROTEIN DOWNSTREAM NEIGHBOR OF SON"/>
    <property type="match status" value="1"/>
</dbReference>
<comment type="subcellular location">
    <subcellularLocation>
        <location evidence="1">Nucleus</location>
    </subcellularLocation>
</comment>
<feature type="compositionally biased region" description="Low complexity" evidence="5">
    <location>
        <begin position="587"/>
        <end position="608"/>
    </location>
</feature>
<feature type="region of interest" description="Disordered" evidence="5">
    <location>
        <begin position="453"/>
        <end position="613"/>
    </location>
</feature>
<dbReference type="AlphaFoldDB" id="A0A7S3VJQ5"/>